<dbReference type="Proteomes" id="UP000838763">
    <property type="component" value="Unassembled WGS sequence"/>
</dbReference>
<reference evidence="2" key="1">
    <citation type="submission" date="2022-11" db="EMBL/GenBank/DDBJ databases">
        <authorList>
            <person name="Scott C."/>
            <person name="Bruce N."/>
        </authorList>
    </citation>
    <scope>NUCLEOTIDE SEQUENCE</scope>
</reference>
<keyword evidence="1" id="KW-0732">Signal</keyword>
<keyword evidence="3" id="KW-1185">Reference proteome</keyword>
<feature type="chain" id="PRO_5040440996" evidence="1">
    <location>
        <begin position="19"/>
        <end position="363"/>
    </location>
</feature>
<evidence type="ECO:0000313" key="3">
    <source>
        <dbReference type="Proteomes" id="UP000838763"/>
    </source>
</evidence>
<organism evidence="2 3">
    <name type="scientific">Parascedosporium putredinis</name>
    <dbReference type="NCBI Taxonomy" id="1442378"/>
    <lineage>
        <taxon>Eukaryota</taxon>
        <taxon>Fungi</taxon>
        <taxon>Dikarya</taxon>
        <taxon>Ascomycota</taxon>
        <taxon>Pezizomycotina</taxon>
        <taxon>Sordariomycetes</taxon>
        <taxon>Hypocreomycetidae</taxon>
        <taxon>Microascales</taxon>
        <taxon>Microascaceae</taxon>
        <taxon>Parascedosporium</taxon>
    </lineage>
</organism>
<gene>
    <name evidence="2" type="ORF">PPNO1_LOCUS5655</name>
</gene>
<dbReference type="AlphaFoldDB" id="A0A9P1MC50"/>
<dbReference type="OrthoDB" id="5413269at2759"/>
<protein>
    <submittedName>
        <fullName evidence="2">Uncharacterized protein</fullName>
    </submittedName>
</protein>
<evidence type="ECO:0000256" key="1">
    <source>
        <dbReference type="SAM" id="SignalP"/>
    </source>
</evidence>
<proteinExistence type="predicted"/>
<feature type="signal peptide" evidence="1">
    <location>
        <begin position="1"/>
        <end position="18"/>
    </location>
</feature>
<dbReference type="EMBL" id="CALLCH030000014">
    <property type="protein sequence ID" value="CAI4215982.1"/>
    <property type="molecule type" value="Genomic_DNA"/>
</dbReference>
<evidence type="ECO:0000313" key="2">
    <source>
        <dbReference type="EMBL" id="CAI4215982.1"/>
    </source>
</evidence>
<sequence length="363" mass="38868">MQLSSILALALLPMGILANPVPQPDEVAEPAQLFKRTVQTCSIIRSAVNCRRGPSTSSGVKTKLAKGEQHKFGCVLKGSASPLTDLATEQIDGIGDESPHAAAPADRSKTRTRRCVSHSFGIVTTCFMMSDPKNSIYVINNSGRQQSYALFNDLPRLFGEADAEIWTSVLAVCTVPNGSQNEFTIEKQCYAFVGASNTAVSSGVTGGVRGQRKVILGIKALDETITYGTTLQMDVVEGAPQFLPEELPKAAQPGAFEIRTADSTDENNFTFENAKANNWIIGLGGFTDGVKIGPPAAYLVPKPGISYQIQPSNTYYVCVGKSETGQAMNGADSSLKVIKLDFAMGTRELIVVHDQENNLVTQL</sequence>
<name>A0A9P1MC50_9PEZI</name>
<comment type="caution">
    <text evidence="2">The sequence shown here is derived from an EMBL/GenBank/DDBJ whole genome shotgun (WGS) entry which is preliminary data.</text>
</comment>
<accession>A0A9P1MC50</accession>